<proteinExistence type="predicted"/>
<comment type="caution">
    <text evidence="1">The sequence shown here is derived from an EMBL/GenBank/DDBJ whole genome shotgun (WGS) entry which is preliminary data.</text>
</comment>
<keyword evidence="2" id="KW-1185">Reference proteome</keyword>
<dbReference type="RefSeq" id="WP_380831702.1">
    <property type="nucleotide sequence ID" value="NZ_JBHTCG010000044.1"/>
</dbReference>
<name>A0ABW2PEL6_9ACTN</name>
<sequence length="270" mass="29166">MTDPRFRLRYARGQRILARDLRDQAAFDAQMRWWHNRAAHHAGGVASGLEVRLAGGTAEIEPGVAYDRRGRELVVGAVRTVSLPAGLGPACLVLYLCAGRPELAWEAGDGTAHHHDGVTLARLGVDEQGEPHLVVAGARSRRTPYMALGGTPPGATDWRPWKPAATGFLERPLGVQVTVDTTAAGFGGVPCYFAWPVWPDPAARPPHWLAWALPNVVEPGPTRFVFRLAMPQISRAERAADLDTTVVRLVQAQAMCVRWIGIGPDTLGGS</sequence>
<gene>
    <name evidence="1" type="ORF">ACFQSB_36790</name>
</gene>
<protein>
    <submittedName>
        <fullName evidence="1">Uncharacterized protein</fullName>
    </submittedName>
</protein>
<evidence type="ECO:0000313" key="1">
    <source>
        <dbReference type="EMBL" id="MFC7387814.1"/>
    </source>
</evidence>
<dbReference type="EMBL" id="JBHTCG010000044">
    <property type="protein sequence ID" value="MFC7387814.1"/>
    <property type="molecule type" value="Genomic_DNA"/>
</dbReference>
<reference evidence="2" key="1">
    <citation type="journal article" date="2019" name="Int. J. Syst. Evol. Microbiol.">
        <title>The Global Catalogue of Microorganisms (GCM) 10K type strain sequencing project: providing services to taxonomists for standard genome sequencing and annotation.</title>
        <authorList>
            <consortium name="The Broad Institute Genomics Platform"/>
            <consortium name="The Broad Institute Genome Sequencing Center for Infectious Disease"/>
            <person name="Wu L."/>
            <person name="Ma J."/>
        </authorList>
    </citation>
    <scope>NUCLEOTIDE SEQUENCE [LARGE SCALE GENOMIC DNA]</scope>
    <source>
        <strain evidence="2">CECT 7649</strain>
    </source>
</reference>
<accession>A0ABW2PEL6</accession>
<dbReference type="Proteomes" id="UP001596496">
    <property type="component" value="Unassembled WGS sequence"/>
</dbReference>
<organism evidence="1 2">
    <name type="scientific">Sphaerisporangium rhizosphaerae</name>
    <dbReference type="NCBI Taxonomy" id="2269375"/>
    <lineage>
        <taxon>Bacteria</taxon>
        <taxon>Bacillati</taxon>
        <taxon>Actinomycetota</taxon>
        <taxon>Actinomycetes</taxon>
        <taxon>Streptosporangiales</taxon>
        <taxon>Streptosporangiaceae</taxon>
        <taxon>Sphaerisporangium</taxon>
    </lineage>
</organism>
<evidence type="ECO:0000313" key="2">
    <source>
        <dbReference type="Proteomes" id="UP001596496"/>
    </source>
</evidence>